<sequence length="385" mass="44863">MKLAFVSNYLNHHQVCLCNQFYNRCEEFYFIATEKISLARLEMGYEDLDSKYPYVIKMYEAASYRKTAYKIIATFDVVIFGACPTKLIELRMKQRKLSFIYMERFLKKGLWYRFVPSTRKKIWDRVLKYKNNNLYLLCASAYTSYDLSLLGFRGKCYKWGYFTEVPRVNKLELMKKKDNTPCKILWVGRLINGKCTKDVIFLARKLVKGKYDFTINIIGRGKYEKPLKMLVKYLGLSEKVHFLGSMTPCNVKNHMEEANIFLFTSNFKEGWGAVLNEAMSRGCAVVSSHAVGSAPYLIEDKKNGLIYKSGSINDLYVKVSTLLKNPELMYTYGINAYGTMVKRWSPEVAADRFIKISKNLLSGGHRWYQYGPCSKAYIIKEDWYP</sequence>
<name>A0A0K8J688_9FIRM</name>
<dbReference type="KEGG" id="hsd:SD1D_1297"/>
<dbReference type="Pfam" id="PF00534">
    <property type="entry name" value="Glycos_transf_1"/>
    <property type="match status" value="1"/>
</dbReference>
<organism evidence="2 3">
    <name type="scientific">Herbinix luporum</name>
    <dbReference type="NCBI Taxonomy" id="1679721"/>
    <lineage>
        <taxon>Bacteria</taxon>
        <taxon>Bacillati</taxon>
        <taxon>Bacillota</taxon>
        <taxon>Clostridia</taxon>
        <taxon>Lachnospirales</taxon>
        <taxon>Lachnospiraceae</taxon>
        <taxon>Herbinix</taxon>
    </lineage>
</organism>
<evidence type="ECO:0000313" key="2">
    <source>
        <dbReference type="EMBL" id="CUH92843.1"/>
    </source>
</evidence>
<dbReference type="SUPFAM" id="SSF53756">
    <property type="entry name" value="UDP-Glycosyltransferase/glycogen phosphorylase"/>
    <property type="match status" value="1"/>
</dbReference>
<dbReference type="GO" id="GO:0016757">
    <property type="term" value="F:glycosyltransferase activity"/>
    <property type="evidence" value="ECO:0007669"/>
    <property type="project" value="InterPro"/>
</dbReference>
<evidence type="ECO:0000259" key="1">
    <source>
        <dbReference type="Pfam" id="PF00534"/>
    </source>
</evidence>
<dbReference type="RefSeq" id="WP_058258178.1">
    <property type="nucleotide sequence ID" value="NZ_DUPS01000050.1"/>
</dbReference>
<dbReference type="PANTHER" id="PTHR12526">
    <property type="entry name" value="GLYCOSYLTRANSFERASE"/>
    <property type="match status" value="1"/>
</dbReference>
<proteinExistence type="predicted"/>
<dbReference type="InterPro" id="IPR001296">
    <property type="entry name" value="Glyco_trans_1"/>
</dbReference>
<dbReference type="AlphaFoldDB" id="A0A0K8J688"/>
<keyword evidence="3" id="KW-1185">Reference proteome</keyword>
<evidence type="ECO:0000313" key="3">
    <source>
        <dbReference type="Proteomes" id="UP000196053"/>
    </source>
</evidence>
<dbReference type="OrthoDB" id="9790710at2"/>
<dbReference type="EMBL" id="LN879430">
    <property type="protein sequence ID" value="CUH92843.1"/>
    <property type="molecule type" value="Genomic_DNA"/>
</dbReference>
<protein>
    <recommendedName>
        <fullName evidence="1">Glycosyl transferase family 1 domain-containing protein</fullName>
    </recommendedName>
</protein>
<dbReference type="Proteomes" id="UP000196053">
    <property type="component" value="Chromosome I"/>
</dbReference>
<dbReference type="Gene3D" id="3.40.50.2000">
    <property type="entry name" value="Glycogen Phosphorylase B"/>
    <property type="match status" value="2"/>
</dbReference>
<reference evidence="3" key="1">
    <citation type="submission" date="2015-09" db="EMBL/GenBank/DDBJ databases">
        <authorList>
            <person name="Wibberg D."/>
        </authorList>
    </citation>
    <scope>NUCLEOTIDE SEQUENCE [LARGE SCALE GENOMIC DNA]</scope>
    <source>
        <strain evidence="3">SD1D</strain>
    </source>
</reference>
<accession>A0A0K8J688</accession>
<feature type="domain" description="Glycosyl transferase family 1" evidence="1">
    <location>
        <begin position="176"/>
        <end position="337"/>
    </location>
</feature>
<dbReference type="CDD" id="cd03801">
    <property type="entry name" value="GT4_PimA-like"/>
    <property type="match status" value="1"/>
</dbReference>
<gene>
    <name evidence="2" type="ORF">SD1D_1297</name>
</gene>